<feature type="domain" description="EF-hand" evidence="4">
    <location>
        <begin position="88"/>
        <end position="123"/>
    </location>
</feature>
<dbReference type="Gene3D" id="1.10.238.10">
    <property type="entry name" value="EF-hand"/>
    <property type="match status" value="2"/>
</dbReference>
<dbReference type="SUPFAM" id="SSF47473">
    <property type="entry name" value="EF-hand"/>
    <property type="match status" value="1"/>
</dbReference>
<keyword evidence="1" id="KW-0479">Metal-binding</keyword>
<dbReference type="PROSITE" id="PS00018">
    <property type="entry name" value="EF_HAND_1"/>
    <property type="match status" value="3"/>
</dbReference>
<dbReference type="Proteomes" id="UP001470230">
    <property type="component" value="Unassembled WGS sequence"/>
</dbReference>
<keyword evidence="2" id="KW-0677">Repeat</keyword>
<evidence type="ECO:0000313" key="5">
    <source>
        <dbReference type="EMBL" id="KAK8880471.1"/>
    </source>
</evidence>
<evidence type="ECO:0000256" key="2">
    <source>
        <dbReference type="ARBA" id="ARBA00022737"/>
    </source>
</evidence>
<evidence type="ECO:0000313" key="6">
    <source>
        <dbReference type="Proteomes" id="UP001470230"/>
    </source>
</evidence>
<dbReference type="PANTHER" id="PTHR45942">
    <property type="entry name" value="PROTEIN PHOSPATASE 3 REGULATORY SUBUNIT B ALPHA ISOFORM TYPE 1"/>
    <property type="match status" value="1"/>
</dbReference>
<dbReference type="EMBL" id="JAPFFF010000010">
    <property type="protein sequence ID" value="KAK8880471.1"/>
    <property type="molecule type" value="Genomic_DNA"/>
</dbReference>
<dbReference type="InterPro" id="IPR011992">
    <property type="entry name" value="EF-hand-dom_pair"/>
</dbReference>
<dbReference type="InterPro" id="IPR018247">
    <property type="entry name" value="EF_Hand_1_Ca_BS"/>
</dbReference>
<dbReference type="SMART" id="SM00054">
    <property type="entry name" value="EFh"/>
    <property type="match status" value="4"/>
</dbReference>
<name>A0ABR2JP04_9EUKA</name>
<accession>A0ABR2JP04</accession>
<protein>
    <recommendedName>
        <fullName evidence="4">EF-hand domain-containing protein</fullName>
    </recommendedName>
</protein>
<keyword evidence="3" id="KW-0106">Calcium</keyword>
<comment type="caution">
    <text evidence="5">The sequence shown here is derived from an EMBL/GenBank/DDBJ whole genome shotgun (WGS) entry which is preliminary data.</text>
</comment>
<sequence length="157" mass="17738">MSFSIPKFNFTKILQEQTPLLKKIFEKFDKDKSGKLEAAEIEGVLKEKGLPADRAALVVRLSDKDGDGAISFEEFQESLNVLAEAKDDPRGAATKLFNELDADHSGYLDEKEVYNFLHYMNPEKATPEEAHKLVEKYDADKDGKLSLDETLKALHFE</sequence>
<feature type="domain" description="EF-hand" evidence="4">
    <location>
        <begin position="16"/>
        <end position="51"/>
    </location>
</feature>
<feature type="domain" description="EF-hand" evidence="4">
    <location>
        <begin position="60"/>
        <end position="85"/>
    </location>
</feature>
<dbReference type="InterPro" id="IPR002048">
    <property type="entry name" value="EF_hand_dom"/>
</dbReference>
<keyword evidence="6" id="KW-1185">Reference proteome</keyword>
<feature type="domain" description="EF-hand" evidence="4">
    <location>
        <begin position="125"/>
        <end position="157"/>
    </location>
</feature>
<gene>
    <name evidence="5" type="ORF">M9Y10_003145</name>
</gene>
<evidence type="ECO:0000259" key="4">
    <source>
        <dbReference type="PROSITE" id="PS50222"/>
    </source>
</evidence>
<organism evidence="5 6">
    <name type="scientific">Tritrichomonas musculus</name>
    <dbReference type="NCBI Taxonomy" id="1915356"/>
    <lineage>
        <taxon>Eukaryota</taxon>
        <taxon>Metamonada</taxon>
        <taxon>Parabasalia</taxon>
        <taxon>Tritrichomonadida</taxon>
        <taxon>Tritrichomonadidae</taxon>
        <taxon>Tritrichomonas</taxon>
    </lineage>
</organism>
<reference evidence="5 6" key="1">
    <citation type="submission" date="2024-04" db="EMBL/GenBank/DDBJ databases">
        <title>Tritrichomonas musculus Genome.</title>
        <authorList>
            <person name="Alves-Ferreira E."/>
            <person name="Grigg M."/>
            <person name="Lorenzi H."/>
            <person name="Galac M."/>
        </authorList>
    </citation>
    <scope>NUCLEOTIDE SEQUENCE [LARGE SCALE GENOMIC DNA]</scope>
    <source>
        <strain evidence="5 6">EAF2021</strain>
    </source>
</reference>
<dbReference type="Pfam" id="PF13499">
    <property type="entry name" value="EF-hand_7"/>
    <property type="match status" value="2"/>
</dbReference>
<evidence type="ECO:0000256" key="1">
    <source>
        <dbReference type="ARBA" id="ARBA00022723"/>
    </source>
</evidence>
<dbReference type="PROSITE" id="PS50222">
    <property type="entry name" value="EF_HAND_2"/>
    <property type="match status" value="4"/>
</dbReference>
<proteinExistence type="predicted"/>
<evidence type="ECO:0000256" key="3">
    <source>
        <dbReference type="ARBA" id="ARBA00022837"/>
    </source>
</evidence>